<dbReference type="EMBL" id="CP041659">
    <property type="protein sequence ID" value="QDP20453.1"/>
    <property type="molecule type" value="Genomic_DNA"/>
</dbReference>
<evidence type="ECO:0000313" key="4">
    <source>
        <dbReference type="Proteomes" id="UP000321857"/>
    </source>
</evidence>
<protein>
    <submittedName>
        <fullName evidence="3">Uncharacterized protein</fullName>
    </submittedName>
</protein>
<evidence type="ECO:0000313" key="3">
    <source>
        <dbReference type="EMBL" id="QDP20453.1"/>
    </source>
</evidence>
<evidence type="ECO:0000256" key="2">
    <source>
        <dbReference type="SAM" id="SignalP"/>
    </source>
</evidence>
<accession>A0A516IU81</accession>
<proteinExistence type="predicted"/>
<evidence type="ECO:0000256" key="1">
    <source>
        <dbReference type="SAM" id="Phobius"/>
    </source>
</evidence>
<gene>
    <name evidence="3" type="ORF">FMM02_11095</name>
</gene>
<dbReference type="KEGG" id="sxa:FMM02_11095"/>
<keyword evidence="1" id="KW-0472">Membrane</keyword>
<sequence>MSKVRKIATASLAAALMVSVPVASSASAVRPSSAVPTAVASSNAATAQFQQGSALTPWPAYVVMALTLSVALWIAAQKNKPGSIQLPISRG</sequence>
<keyword evidence="1" id="KW-0812">Transmembrane</keyword>
<name>A0A516IU81_9SPHN</name>
<dbReference type="AlphaFoldDB" id="A0A516IU81"/>
<dbReference type="Proteomes" id="UP000321857">
    <property type="component" value="Chromosome"/>
</dbReference>
<keyword evidence="4" id="KW-1185">Reference proteome</keyword>
<feature type="signal peptide" evidence="2">
    <location>
        <begin position="1"/>
        <end position="28"/>
    </location>
</feature>
<feature type="chain" id="PRO_5022231387" evidence="2">
    <location>
        <begin position="29"/>
        <end position="91"/>
    </location>
</feature>
<keyword evidence="1" id="KW-1133">Transmembrane helix</keyword>
<feature type="transmembrane region" description="Helical" evidence="1">
    <location>
        <begin position="58"/>
        <end position="76"/>
    </location>
</feature>
<reference evidence="3 4" key="1">
    <citation type="submission" date="2019-07" db="EMBL/GenBank/DDBJ databases">
        <title>Sphingomonas AE3 Genome sequencing and assembly.</title>
        <authorList>
            <person name="Kim H."/>
        </authorList>
    </citation>
    <scope>NUCLEOTIDE SEQUENCE [LARGE SCALE GENOMIC DNA]</scope>
    <source>
        <strain evidence="3 4">AE3</strain>
    </source>
</reference>
<keyword evidence="2" id="KW-0732">Signal</keyword>
<organism evidence="3 4">
    <name type="scientific">Sphingomonas xanthus</name>
    <dbReference type="NCBI Taxonomy" id="2594473"/>
    <lineage>
        <taxon>Bacteria</taxon>
        <taxon>Pseudomonadati</taxon>
        <taxon>Pseudomonadota</taxon>
        <taxon>Alphaproteobacteria</taxon>
        <taxon>Sphingomonadales</taxon>
        <taxon>Sphingomonadaceae</taxon>
        <taxon>Sphingomonas</taxon>
    </lineage>
</organism>
<dbReference type="RefSeq" id="WP_147494901.1">
    <property type="nucleotide sequence ID" value="NZ_CP041659.1"/>
</dbReference>